<dbReference type="SUPFAM" id="SSF51735">
    <property type="entry name" value="NAD(P)-binding Rossmann-fold domains"/>
    <property type="match status" value="1"/>
</dbReference>
<proteinExistence type="inferred from homology"/>
<name>A0AAP0JVN8_9MAGN</name>
<dbReference type="Gene3D" id="3.40.50.720">
    <property type="entry name" value="NAD(P)-binding Rossmann-like Domain"/>
    <property type="match status" value="1"/>
</dbReference>
<reference evidence="3 4" key="1">
    <citation type="submission" date="2024-01" db="EMBL/GenBank/DDBJ databases">
        <title>Genome assemblies of Stephania.</title>
        <authorList>
            <person name="Yang L."/>
        </authorList>
    </citation>
    <scope>NUCLEOTIDE SEQUENCE [LARGE SCALE GENOMIC DNA]</scope>
    <source>
        <strain evidence="3">JXDWG</strain>
        <tissue evidence="3">Leaf</tissue>
    </source>
</reference>
<dbReference type="PANTHER" id="PTHR48107:SF12">
    <property type="entry name" value="NAD DEPENDENT EPIMERASE_DEHYDRATASE FAMILY PROTEIN, EXPRESSED"/>
    <property type="match status" value="1"/>
</dbReference>
<evidence type="ECO:0000313" key="3">
    <source>
        <dbReference type="EMBL" id="KAK9140373.1"/>
    </source>
</evidence>
<evidence type="ECO:0000313" key="4">
    <source>
        <dbReference type="Proteomes" id="UP001419268"/>
    </source>
</evidence>
<dbReference type="AlphaFoldDB" id="A0AAP0JVN8"/>
<evidence type="ECO:0000256" key="1">
    <source>
        <dbReference type="ARBA" id="ARBA00006484"/>
    </source>
</evidence>
<dbReference type="InterPro" id="IPR002347">
    <property type="entry name" value="SDR_fam"/>
</dbReference>
<keyword evidence="4" id="KW-1185">Reference proteome</keyword>
<dbReference type="PANTHER" id="PTHR48107">
    <property type="entry name" value="NADPH-DEPENDENT ALDEHYDE REDUCTASE-LIKE PROTEIN, CHLOROPLASTIC-RELATED"/>
    <property type="match status" value="1"/>
</dbReference>
<gene>
    <name evidence="3" type="ORF">Scep_010054</name>
</gene>
<dbReference type="EMBL" id="JBBNAG010000004">
    <property type="protein sequence ID" value="KAK9140373.1"/>
    <property type="molecule type" value="Genomic_DNA"/>
</dbReference>
<comment type="caution">
    <text evidence="3">The sequence shown here is derived from an EMBL/GenBank/DDBJ whole genome shotgun (WGS) entry which is preliminary data.</text>
</comment>
<evidence type="ECO:0000256" key="2">
    <source>
        <dbReference type="ARBA" id="ARBA00023002"/>
    </source>
</evidence>
<dbReference type="GO" id="GO:0016614">
    <property type="term" value="F:oxidoreductase activity, acting on CH-OH group of donors"/>
    <property type="evidence" value="ECO:0007669"/>
    <property type="project" value="UniProtKB-ARBA"/>
</dbReference>
<dbReference type="InterPro" id="IPR036291">
    <property type="entry name" value="NAD(P)-bd_dom_sf"/>
</dbReference>
<keyword evidence="2" id="KW-0560">Oxidoreductase</keyword>
<accession>A0AAP0JVN8</accession>
<dbReference type="Pfam" id="PF13561">
    <property type="entry name" value="adh_short_C2"/>
    <property type="match status" value="1"/>
</dbReference>
<dbReference type="PRINTS" id="PR00081">
    <property type="entry name" value="GDHRDH"/>
</dbReference>
<organism evidence="3 4">
    <name type="scientific">Stephania cephalantha</name>
    <dbReference type="NCBI Taxonomy" id="152367"/>
    <lineage>
        <taxon>Eukaryota</taxon>
        <taxon>Viridiplantae</taxon>
        <taxon>Streptophyta</taxon>
        <taxon>Embryophyta</taxon>
        <taxon>Tracheophyta</taxon>
        <taxon>Spermatophyta</taxon>
        <taxon>Magnoliopsida</taxon>
        <taxon>Ranunculales</taxon>
        <taxon>Menispermaceae</taxon>
        <taxon>Menispermoideae</taxon>
        <taxon>Cissampelideae</taxon>
        <taxon>Stephania</taxon>
    </lineage>
</organism>
<dbReference type="Proteomes" id="UP001419268">
    <property type="component" value="Unassembled WGS sequence"/>
</dbReference>
<sequence>MLKVFSISLPPRETFGDFFFLLRRLSLSHREISLALFLSRSSSLGRLIDCSVTSKLGSSIVRFNAASLLHRCLASPSQPRFSIAASRLGIRCVCGIESCCGDDDQDNGEGIEGDGVIANCVAPGQTATEFFFAGKTEETVKRLADACLMGRIGQTSDIAPVVGFVASDAGEWINGQVIMVNGGVVIA</sequence>
<comment type="similarity">
    <text evidence="1">Belongs to the short-chain dehydrogenases/reductases (SDR) family.</text>
</comment>
<protein>
    <submittedName>
        <fullName evidence="3">Uncharacterized protein</fullName>
    </submittedName>
</protein>